<name>A0ABU9XCC9_9BACI</name>
<dbReference type="SMART" id="SM00471">
    <property type="entry name" value="HDc"/>
    <property type="match status" value="1"/>
</dbReference>
<protein>
    <recommendedName>
        <fullName evidence="1">bis(5'-nucleosyl)-tetraphosphatase (symmetrical)</fullName>
        <ecNumber evidence="1">3.6.1.41</ecNumber>
    </recommendedName>
</protein>
<dbReference type="GO" id="GO:0008803">
    <property type="term" value="F:bis(5'-nucleosyl)-tetraphosphatase (symmetrical) activity"/>
    <property type="evidence" value="ECO:0007669"/>
    <property type="project" value="UniProtKB-EC"/>
</dbReference>
<dbReference type="NCBIfam" id="TIGR00488">
    <property type="entry name" value="bis(5'-nucleosyl)-tetraphosphatase (symmetrical) YqeK"/>
    <property type="match status" value="1"/>
</dbReference>
<keyword evidence="2" id="KW-0479">Metal-binding</keyword>
<evidence type="ECO:0000256" key="4">
    <source>
        <dbReference type="ARBA" id="ARBA00022801"/>
    </source>
</evidence>
<dbReference type="Proteomes" id="UP001444625">
    <property type="component" value="Unassembled WGS sequence"/>
</dbReference>
<evidence type="ECO:0000313" key="9">
    <source>
        <dbReference type="Proteomes" id="UP001444625"/>
    </source>
</evidence>
<keyword evidence="5" id="KW-0408">Iron</keyword>
<dbReference type="EC" id="3.6.1.41" evidence="1"/>
<evidence type="ECO:0000256" key="3">
    <source>
        <dbReference type="ARBA" id="ARBA00022741"/>
    </source>
</evidence>
<proteinExistence type="predicted"/>
<evidence type="ECO:0000256" key="5">
    <source>
        <dbReference type="ARBA" id="ARBA00023004"/>
    </source>
</evidence>
<evidence type="ECO:0000256" key="6">
    <source>
        <dbReference type="ARBA" id="ARBA00049417"/>
    </source>
</evidence>
<keyword evidence="3" id="KW-0547">Nucleotide-binding</keyword>
<sequence length="200" mass="23289">MKKAEAISIVEPHLTKERFDHTLRVADTATKLAQKYGASTEKAELASIFHDYCKYRPLEEMERIIRLSYLPKDLLQYHHELWHGPVASLLIEQEHGIQDEEIQSAIYYHTTGRANMGKLELIVFVADYIEPGRSFPGLDEVREVANQNIEIAAWMVSRNTIEYLMKRQNRIYPDTFHAYNYLTKCLDGGNNFDQKLIRNT</sequence>
<keyword evidence="4 8" id="KW-0378">Hydrolase</keyword>
<dbReference type="PANTHER" id="PTHR35795:SF1">
    <property type="entry name" value="BIS(5'-NUCLEOSYL)-TETRAPHOSPHATASE, SYMMETRICAL"/>
    <property type="match status" value="1"/>
</dbReference>
<dbReference type="PROSITE" id="PS51831">
    <property type="entry name" value="HD"/>
    <property type="match status" value="1"/>
</dbReference>
<comment type="catalytic activity">
    <reaction evidence="6">
        <text>P(1),P(4)-bis(5'-adenosyl) tetraphosphate + H2O = 2 ADP + 2 H(+)</text>
        <dbReference type="Rhea" id="RHEA:24252"/>
        <dbReference type="ChEBI" id="CHEBI:15377"/>
        <dbReference type="ChEBI" id="CHEBI:15378"/>
        <dbReference type="ChEBI" id="CHEBI:58141"/>
        <dbReference type="ChEBI" id="CHEBI:456216"/>
        <dbReference type="EC" id="3.6.1.41"/>
    </reaction>
</comment>
<dbReference type="InterPro" id="IPR051094">
    <property type="entry name" value="Diverse_Catalytic_Enzymes"/>
</dbReference>
<gene>
    <name evidence="8" type="primary">yqeK</name>
    <name evidence="8" type="ORF">ABC228_01860</name>
</gene>
<evidence type="ECO:0000313" key="8">
    <source>
        <dbReference type="EMBL" id="MEN2765921.1"/>
    </source>
</evidence>
<evidence type="ECO:0000256" key="2">
    <source>
        <dbReference type="ARBA" id="ARBA00022723"/>
    </source>
</evidence>
<dbReference type="EMBL" id="JBDIML010000001">
    <property type="protein sequence ID" value="MEN2765921.1"/>
    <property type="molecule type" value="Genomic_DNA"/>
</dbReference>
<dbReference type="CDD" id="cd00077">
    <property type="entry name" value="HDc"/>
    <property type="match status" value="1"/>
</dbReference>
<reference evidence="8 9" key="1">
    <citation type="submission" date="2024-05" db="EMBL/GenBank/DDBJ databases">
        <authorList>
            <person name="Haq I."/>
            <person name="Ullah Z."/>
            <person name="Ahmad R."/>
            <person name="Li M."/>
            <person name="Tong Y."/>
        </authorList>
    </citation>
    <scope>NUCLEOTIDE SEQUENCE [LARGE SCALE GENOMIC DNA]</scope>
    <source>
        <strain evidence="8 9">16A2E</strain>
    </source>
</reference>
<dbReference type="InterPro" id="IPR003607">
    <property type="entry name" value="HD/PDEase_dom"/>
</dbReference>
<keyword evidence="9" id="KW-1185">Reference proteome</keyword>
<evidence type="ECO:0000259" key="7">
    <source>
        <dbReference type="PROSITE" id="PS51831"/>
    </source>
</evidence>
<dbReference type="InterPro" id="IPR006674">
    <property type="entry name" value="HD_domain"/>
</dbReference>
<dbReference type="SUPFAM" id="SSF109604">
    <property type="entry name" value="HD-domain/PDEase-like"/>
    <property type="match status" value="1"/>
</dbReference>
<dbReference type="PANTHER" id="PTHR35795">
    <property type="entry name" value="SLR1885 PROTEIN"/>
    <property type="match status" value="1"/>
</dbReference>
<comment type="caution">
    <text evidence="8">The sequence shown here is derived from an EMBL/GenBank/DDBJ whole genome shotgun (WGS) entry which is preliminary data.</text>
</comment>
<dbReference type="Pfam" id="PF01966">
    <property type="entry name" value="HD"/>
    <property type="match status" value="1"/>
</dbReference>
<dbReference type="InterPro" id="IPR005249">
    <property type="entry name" value="YqeK"/>
</dbReference>
<organism evidence="8 9">
    <name type="scientific">Ornithinibacillus xuwenensis</name>
    <dbReference type="NCBI Taxonomy" id="3144668"/>
    <lineage>
        <taxon>Bacteria</taxon>
        <taxon>Bacillati</taxon>
        <taxon>Bacillota</taxon>
        <taxon>Bacilli</taxon>
        <taxon>Bacillales</taxon>
        <taxon>Bacillaceae</taxon>
        <taxon>Ornithinibacillus</taxon>
    </lineage>
</organism>
<feature type="domain" description="HD" evidence="7">
    <location>
        <begin position="18"/>
        <end position="132"/>
    </location>
</feature>
<accession>A0ABU9XCC9</accession>
<evidence type="ECO:0000256" key="1">
    <source>
        <dbReference type="ARBA" id="ARBA00012506"/>
    </source>
</evidence>
<dbReference type="Gene3D" id="1.10.3210.10">
    <property type="entry name" value="Hypothetical protein af1432"/>
    <property type="match status" value="1"/>
</dbReference>
<dbReference type="RefSeq" id="WP_345823391.1">
    <property type="nucleotide sequence ID" value="NZ_JBDIML010000001.1"/>
</dbReference>